<feature type="domain" description="Fe-S metabolism associated" evidence="2">
    <location>
        <begin position="17"/>
        <end position="135"/>
    </location>
</feature>
<evidence type="ECO:0000313" key="3">
    <source>
        <dbReference type="EMBL" id="MCM1983631.1"/>
    </source>
</evidence>
<dbReference type="EMBL" id="JTHE03000066">
    <property type="protein sequence ID" value="MCM1983631.1"/>
    <property type="molecule type" value="Genomic_DNA"/>
</dbReference>
<keyword evidence="4" id="KW-1185">Reference proteome</keyword>
<dbReference type="AlphaFoldDB" id="A0ABD4T486"/>
<proteinExistence type="inferred from homology"/>
<evidence type="ECO:0000256" key="1">
    <source>
        <dbReference type="ARBA" id="ARBA00010282"/>
    </source>
</evidence>
<evidence type="ECO:0000259" key="2">
    <source>
        <dbReference type="Pfam" id="PF02657"/>
    </source>
</evidence>
<dbReference type="Proteomes" id="UP000031561">
    <property type="component" value="Unassembled WGS sequence"/>
</dbReference>
<reference evidence="3 4" key="1">
    <citation type="journal article" date="2015" name="Genome Announc.">
        <title>Draft Genome Sequence of Filamentous Marine Cyanobacterium Lyngbya confervoides Strain BDU141951.</title>
        <authorList>
            <person name="Chandrababunaidu M.M."/>
            <person name="Sen D."/>
            <person name="Tripathy S."/>
        </authorList>
    </citation>
    <scope>NUCLEOTIDE SEQUENCE [LARGE SCALE GENOMIC DNA]</scope>
    <source>
        <strain evidence="3 4">BDU141951</strain>
    </source>
</reference>
<evidence type="ECO:0000313" key="4">
    <source>
        <dbReference type="Proteomes" id="UP000031561"/>
    </source>
</evidence>
<dbReference type="Gene3D" id="3.90.1010.10">
    <property type="match status" value="1"/>
</dbReference>
<comment type="similarity">
    <text evidence="1">Belongs to the SufE family.</text>
</comment>
<dbReference type="SUPFAM" id="SSF82649">
    <property type="entry name" value="SufE/NifU"/>
    <property type="match status" value="1"/>
</dbReference>
<dbReference type="RefSeq" id="WP_166282527.1">
    <property type="nucleotide sequence ID" value="NZ_JTHE03000066.1"/>
</dbReference>
<dbReference type="PANTHER" id="PTHR43597:SF5">
    <property type="entry name" value="SUFE-LIKE PROTEIN 2, CHLOROPLASTIC"/>
    <property type="match status" value="1"/>
</dbReference>
<name>A0ABD4T486_9CYAN</name>
<accession>A0ABD4T486</accession>
<organism evidence="3 4">
    <name type="scientific">Lyngbya confervoides BDU141951</name>
    <dbReference type="NCBI Taxonomy" id="1574623"/>
    <lineage>
        <taxon>Bacteria</taxon>
        <taxon>Bacillati</taxon>
        <taxon>Cyanobacteriota</taxon>
        <taxon>Cyanophyceae</taxon>
        <taxon>Oscillatoriophycideae</taxon>
        <taxon>Oscillatoriales</taxon>
        <taxon>Microcoleaceae</taxon>
        <taxon>Lyngbya</taxon>
    </lineage>
</organism>
<dbReference type="PANTHER" id="PTHR43597">
    <property type="entry name" value="SULFUR ACCEPTOR PROTEIN CSDE"/>
    <property type="match status" value="1"/>
</dbReference>
<sequence>MSAPVPALPVNLETIVAKFERIDHPKRRYEYLLGFAQRLPPLSPQFKQPQYKVVGCISQVYLYAQAVEGHVAFQGDADALIPKGLLGLLVAGLNGLPPAEIGALSPDFIQRTGLNLSLTPSRSNGFYNIFCALQRQAIALAQPAPPAD</sequence>
<gene>
    <name evidence="3" type="ORF">QQ91_0012465</name>
</gene>
<comment type="caution">
    <text evidence="3">The sequence shown here is derived from an EMBL/GenBank/DDBJ whole genome shotgun (WGS) entry which is preliminary data.</text>
</comment>
<dbReference type="InterPro" id="IPR003808">
    <property type="entry name" value="Fe-S_metab-assoc_dom"/>
</dbReference>
<dbReference type="Pfam" id="PF02657">
    <property type="entry name" value="SufE"/>
    <property type="match status" value="1"/>
</dbReference>
<protein>
    <submittedName>
        <fullName evidence="3">SufE family protein</fullName>
    </submittedName>
</protein>